<gene>
    <name evidence="9" type="ORF">NNL22_07985</name>
</gene>
<protein>
    <submittedName>
        <fullName evidence="9">AEC family transporter</fullName>
    </submittedName>
</protein>
<keyword evidence="10" id="KW-1185">Reference proteome</keyword>
<feature type="transmembrane region" description="Helical" evidence="8">
    <location>
        <begin position="190"/>
        <end position="210"/>
    </location>
</feature>
<dbReference type="Pfam" id="PF03547">
    <property type="entry name" value="Mem_trans"/>
    <property type="match status" value="1"/>
</dbReference>
<comment type="subcellular location">
    <subcellularLocation>
        <location evidence="1">Cell membrane</location>
        <topology evidence="1">Multi-pass membrane protein</topology>
    </subcellularLocation>
</comment>
<evidence type="ECO:0000256" key="5">
    <source>
        <dbReference type="ARBA" id="ARBA00022692"/>
    </source>
</evidence>
<dbReference type="EMBL" id="CP101527">
    <property type="protein sequence ID" value="UZW76510.1"/>
    <property type="molecule type" value="Genomic_DNA"/>
</dbReference>
<feature type="transmembrane region" description="Helical" evidence="8">
    <location>
        <begin position="281"/>
        <end position="302"/>
    </location>
</feature>
<dbReference type="Proteomes" id="UP001164472">
    <property type="component" value="Chromosome"/>
</dbReference>
<dbReference type="PANTHER" id="PTHR36838">
    <property type="entry name" value="AUXIN EFFLUX CARRIER FAMILY PROTEIN"/>
    <property type="match status" value="1"/>
</dbReference>
<keyword evidence="5 8" id="KW-0812">Transmembrane</keyword>
<dbReference type="PANTHER" id="PTHR36838:SF4">
    <property type="entry name" value="AUXIN EFFLUX CARRIER FAMILY PROTEIN"/>
    <property type="match status" value="1"/>
</dbReference>
<accession>A0A9E8HLH7</accession>
<dbReference type="KEGG" id="asem:NNL22_07985"/>
<evidence type="ECO:0000313" key="9">
    <source>
        <dbReference type="EMBL" id="UZW76510.1"/>
    </source>
</evidence>
<dbReference type="AlphaFoldDB" id="A0A9E8HLH7"/>
<evidence type="ECO:0000256" key="8">
    <source>
        <dbReference type="SAM" id="Phobius"/>
    </source>
</evidence>
<feature type="transmembrane region" description="Helical" evidence="8">
    <location>
        <begin position="222"/>
        <end position="243"/>
    </location>
</feature>
<feature type="transmembrane region" description="Helical" evidence="8">
    <location>
        <begin position="124"/>
        <end position="145"/>
    </location>
</feature>
<dbReference type="GO" id="GO:0055085">
    <property type="term" value="P:transmembrane transport"/>
    <property type="evidence" value="ECO:0007669"/>
    <property type="project" value="InterPro"/>
</dbReference>
<evidence type="ECO:0000256" key="4">
    <source>
        <dbReference type="ARBA" id="ARBA00022475"/>
    </source>
</evidence>
<comment type="similarity">
    <text evidence="2">Belongs to the auxin efflux carrier (TC 2.A.69) family.</text>
</comment>
<dbReference type="InterPro" id="IPR004776">
    <property type="entry name" value="Mem_transp_PIN-like"/>
</dbReference>
<evidence type="ECO:0000256" key="2">
    <source>
        <dbReference type="ARBA" id="ARBA00010145"/>
    </source>
</evidence>
<feature type="transmembrane region" description="Helical" evidence="8">
    <location>
        <begin position="37"/>
        <end position="52"/>
    </location>
</feature>
<evidence type="ECO:0000256" key="3">
    <source>
        <dbReference type="ARBA" id="ARBA00022448"/>
    </source>
</evidence>
<proteinExistence type="inferred from homology"/>
<feature type="transmembrane region" description="Helical" evidence="8">
    <location>
        <begin position="64"/>
        <end position="86"/>
    </location>
</feature>
<dbReference type="Gene3D" id="1.20.1530.20">
    <property type="match status" value="1"/>
</dbReference>
<keyword evidence="4" id="KW-1003">Cell membrane</keyword>
<keyword evidence="6 8" id="KW-1133">Transmembrane helix</keyword>
<reference evidence="9" key="1">
    <citation type="submission" date="2022-07" db="EMBL/GenBank/DDBJ databases">
        <title>Alkalimarinus sp. nov., isolated from gut of a Alitta virens.</title>
        <authorList>
            <person name="Yang A.I."/>
            <person name="Shin N.-R."/>
        </authorList>
    </citation>
    <scope>NUCLEOTIDE SEQUENCE</scope>
    <source>
        <strain evidence="9">FA028</strain>
    </source>
</reference>
<evidence type="ECO:0000256" key="6">
    <source>
        <dbReference type="ARBA" id="ARBA00022989"/>
    </source>
</evidence>
<keyword evidence="7 8" id="KW-0472">Membrane</keyword>
<dbReference type="RefSeq" id="WP_251811748.1">
    <property type="nucleotide sequence ID" value="NZ_CP101527.1"/>
</dbReference>
<feature type="transmembrane region" description="Helical" evidence="8">
    <location>
        <begin position="249"/>
        <end position="269"/>
    </location>
</feature>
<evidence type="ECO:0000256" key="7">
    <source>
        <dbReference type="ARBA" id="ARBA00023136"/>
    </source>
</evidence>
<dbReference type="InterPro" id="IPR038770">
    <property type="entry name" value="Na+/solute_symporter_sf"/>
</dbReference>
<keyword evidence="3" id="KW-0813">Transport</keyword>
<evidence type="ECO:0000313" key="10">
    <source>
        <dbReference type="Proteomes" id="UP001164472"/>
    </source>
</evidence>
<sequence length="303" mass="32257">MSVSVALIPVFGLIVLGYVLRRVDFPGDSFWPQAEKFTYFLLFPAMLIYKLTTAERGGVELGSIVVTVILFLLVVSGILLALQIIFKWRGAVFTSIYQGGLRFNSYVGLAAVSELFGDAYLPSAAVAMAIMIPLINVLCIVAFAIWGDKQIKGLFGVLKAIVTNPLIVGCAVGIAFNMMGVEFNPVVEGMINPLSQLALPMGLMAVGAGLNLKALRGASTSFLISSIVKLLVFPLVSLVILTILEIDPVTSTVVILLSCLPTASSSYILARQLGGDADLMATIVSGQTLLAIVTIPLMVTWLI</sequence>
<organism evidence="9 10">
    <name type="scientific">Alkalimarinus sediminis</name>
    <dbReference type="NCBI Taxonomy" id="1632866"/>
    <lineage>
        <taxon>Bacteria</taxon>
        <taxon>Pseudomonadati</taxon>
        <taxon>Pseudomonadota</taxon>
        <taxon>Gammaproteobacteria</taxon>
        <taxon>Alteromonadales</taxon>
        <taxon>Alteromonadaceae</taxon>
        <taxon>Alkalimarinus</taxon>
    </lineage>
</organism>
<name>A0A9E8HLH7_9ALTE</name>
<feature type="transmembrane region" description="Helical" evidence="8">
    <location>
        <begin position="157"/>
        <end position="178"/>
    </location>
</feature>
<dbReference type="GO" id="GO:0005886">
    <property type="term" value="C:plasma membrane"/>
    <property type="evidence" value="ECO:0007669"/>
    <property type="project" value="UniProtKB-SubCell"/>
</dbReference>
<evidence type="ECO:0000256" key="1">
    <source>
        <dbReference type="ARBA" id="ARBA00004651"/>
    </source>
</evidence>